<gene>
    <name evidence="8" type="ORF">Rai3103_12225</name>
</gene>
<evidence type="ECO:0000259" key="7">
    <source>
        <dbReference type="Pfam" id="PF00482"/>
    </source>
</evidence>
<feature type="transmembrane region" description="Helical" evidence="6">
    <location>
        <begin position="6"/>
        <end position="26"/>
    </location>
</feature>
<evidence type="ECO:0000313" key="8">
    <source>
        <dbReference type="EMBL" id="QGF24300.1"/>
    </source>
</evidence>
<evidence type="ECO:0000256" key="3">
    <source>
        <dbReference type="ARBA" id="ARBA00022692"/>
    </source>
</evidence>
<name>A0A5Q2FB88_9ACTN</name>
<evidence type="ECO:0000256" key="5">
    <source>
        <dbReference type="ARBA" id="ARBA00023136"/>
    </source>
</evidence>
<feature type="domain" description="Type II secretion system protein GspF" evidence="7">
    <location>
        <begin position="160"/>
        <end position="285"/>
    </location>
</feature>
<dbReference type="InterPro" id="IPR018076">
    <property type="entry name" value="T2SS_GspF_dom"/>
</dbReference>
<evidence type="ECO:0000256" key="6">
    <source>
        <dbReference type="SAM" id="Phobius"/>
    </source>
</evidence>
<reference evidence="8 9" key="1">
    <citation type="submission" date="2019-10" db="EMBL/GenBank/DDBJ databases">
        <title>Genomic analysis of Raineyella sp. CBA3103.</title>
        <authorList>
            <person name="Roh S.W."/>
        </authorList>
    </citation>
    <scope>NUCLEOTIDE SEQUENCE [LARGE SCALE GENOMIC DNA]</scope>
    <source>
        <strain evidence="8 9">CBA3103</strain>
    </source>
</reference>
<dbReference type="PANTHER" id="PTHR35007">
    <property type="entry name" value="INTEGRAL MEMBRANE PROTEIN-RELATED"/>
    <property type="match status" value="1"/>
</dbReference>
<evidence type="ECO:0000256" key="4">
    <source>
        <dbReference type="ARBA" id="ARBA00022989"/>
    </source>
</evidence>
<evidence type="ECO:0000256" key="2">
    <source>
        <dbReference type="ARBA" id="ARBA00022475"/>
    </source>
</evidence>
<dbReference type="GO" id="GO:0005886">
    <property type="term" value="C:plasma membrane"/>
    <property type="evidence" value="ECO:0007669"/>
    <property type="project" value="UniProtKB-SubCell"/>
</dbReference>
<dbReference type="AlphaFoldDB" id="A0A5Q2FB88"/>
<comment type="subcellular location">
    <subcellularLocation>
        <location evidence="1">Cell membrane</location>
        <topology evidence="1">Multi-pass membrane protein</topology>
    </subcellularLocation>
</comment>
<dbReference type="Proteomes" id="UP000386847">
    <property type="component" value="Chromosome"/>
</dbReference>
<dbReference type="InterPro" id="IPR042094">
    <property type="entry name" value="T2SS_GspF_sf"/>
</dbReference>
<feature type="transmembrane region" description="Helical" evidence="6">
    <location>
        <begin position="123"/>
        <end position="141"/>
    </location>
</feature>
<protein>
    <submittedName>
        <fullName evidence="8">Type II secretion system F family protein</fullName>
    </submittedName>
</protein>
<organism evidence="8 9">
    <name type="scientific">Raineyella fluvialis</name>
    <dbReference type="NCBI Taxonomy" id="2662261"/>
    <lineage>
        <taxon>Bacteria</taxon>
        <taxon>Bacillati</taxon>
        <taxon>Actinomycetota</taxon>
        <taxon>Actinomycetes</taxon>
        <taxon>Propionibacteriales</taxon>
        <taxon>Propionibacteriaceae</taxon>
        <taxon>Raineyella</taxon>
    </lineage>
</organism>
<evidence type="ECO:0000256" key="1">
    <source>
        <dbReference type="ARBA" id="ARBA00004651"/>
    </source>
</evidence>
<evidence type="ECO:0000313" key="9">
    <source>
        <dbReference type="Proteomes" id="UP000386847"/>
    </source>
</evidence>
<dbReference type="Gene3D" id="1.20.81.30">
    <property type="entry name" value="Type II secretion system (T2SS), domain F"/>
    <property type="match status" value="1"/>
</dbReference>
<keyword evidence="3 6" id="KW-0812">Transmembrane</keyword>
<keyword evidence="5 6" id="KW-0472">Membrane</keyword>
<dbReference type="KEGG" id="rain:Rai3103_12225"/>
<feature type="transmembrane region" description="Helical" evidence="6">
    <location>
        <begin position="270"/>
        <end position="296"/>
    </location>
</feature>
<dbReference type="RefSeq" id="WP_153572829.1">
    <property type="nucleotide sequence ID" value="NZ_CP045725.1"/>
</dbReference>
<keyword evidence="2" id="KW-1003">Cell membrane</keyword>
<proteinExistence type="predicted"/>
<dbReference type="Pfam" id="PF00482">
    <property type="entry name" value="T2SSF"/>
    <property type="match status" value="1"/>
</dbReference>
<keyword evidence="4 6" id="KW-1133">Transmembrane helix</keyword>
<dbReference type="PANTHER" id="PTHR35007:SF2">
    <property type="entry name" value="PILUS ASSEMBLE PROTEIN"/>
    <property type="match status" value="1"/>
</dbReference>
<feature type="transmembrane region" description="Helical" evidence="6">
    <location>
        <begin position="96"/>
        <end position="117"/>
    </location>
</feature>
<dbReference type="EMBL" id="CP045725">
    <property type="protein sequence ID" value="QGF24300.1"/>
    <property type="molecule type" value="Genomic_DNA"/>
</dbReference>
<keyword evidence="9" id="KW-1185">Reference proteome</keyword>
<sequence length="298" mass="33042">MNPVLMLTIVAACSGLGLLSYLVIAGPDPTRSRTLRNLSLGRRAEVDELKMSEGLSNRDRHRLSGARWVPRGELKLLDRLLSEAGRPAEWPLDRVVALKVWTTLVVAVLALLTVIRMPTGRTFIVAIAFVVLVYAAPEIRLHGIGASRREKIGRELADILDQMSIAVEAGLGFEAALVRVARNSDGVLAGELQRTVQDMQVGQPRREAYLSLADRTKVPELRRFIRTIIQAEQSGLALTDVLRTQADEMRLVRRQKAEEKAQRIPVKVTFPLVFCIMPTIFIVVLGPVMLNILAAFNK</sequence>
<accession>A0A5Q2FB88</accession>